<dbReference type="OrthoDB" id="3512845at2759"/>
<dbReference type="GO" id="GO:0046404">
    <property type="term" value="F:ATP-dependent polydeoxyribonucleotide 5'-hydroxyl-kinase activity"/>
    <property type="evidence" value="ECO:0007669"/>
    <property type="project" value="TreeGrafter"/>
</dbReference>
<comment type="caution">
    <text evidence="2">The sequence shown here is derived from an EMBL/GenBank/DDBJ whole genome shotgun (WGS) entry which is preliminary data.</text>
</comment>
<evidence type="ECO:0000313" key="3">
    <source>
        <dbReference type="Proteomes" id="UP000193467"/>
    </source>
</evidence>
<dbReference type="Proteomes" id="UP000193467">
    <property type="component" value="Unassembled WGS sequence"/>
</dbReference>
<accession>A0A1Y2F3X4</accession>
<dbReference type="InterPro" id="IPR027417">
    <property type="entry name" value="P-loop_NTPase"/>
</dbReference>
<proteinExistence type="predicted"/>
<dbReference type="SUPFAM" id="SSF52540">
    <property type="entry name" value="P-loop containing nucleoside triphosphate hydrolases"/>
    <property type="match status" value="1"/>
</dbReference>
<dbReference type="AlphaFoldDB" id="A0A1Y2F3X4"/>
<dbReference type="Pfam" id="PF13671">
    <property type="entry name" value="AAA_33"/>
    <property type="match status" value="1"/>
</dbReference>
<organism evidence="2 3">
    <name type="scientific">Leucosporidium creatinivorum</name>
    <dbReference type="NCBI Taxonomy" id="106004"/>
    <lineage>
        <taxon>Eukaryota</taxon>
        <taxon>Fungi</taxon>
        <taxon>Dikarya</taxon>
        <taxon>Basidiomycota</taxon>
        <taxon>Pucciniomycotina</taxon>
        <taxon>Microbotryomycetes</taxon>
        <taxon>Leucosporidiales</taxon>
        <taxon>Leucosporidium</taxon>
    </lineage>
</organism>
<feature type="compositionally biased region" description="Gly residues" evidence="1">
    <location>
        <begin position="258"/>
        <end position="280"/>
    </location>
</feature>
<keyword evidence="3" id="KW-1185">Reference proteome</keyword>
<dbReference type="GO" id="GO:0046403">
    <property type="term" value="F:polynucleotide 3'-phosphatase activity"/>
    <property type="evidence" value="ECO:0007669"/>
    <property type="project" value="TreeGrafter"/>
</dbReference>
<dbReference type="PANTHER" id="PTHR12083">
    <property type="entry name" value="BIFUNCTIONAL POLYNUCLEOTIDE PHOSPHATASE/KINASE"/>
    <property type="match status" value="1"/>
</dbReference>
<dbReference type="InParanoid" id="A0A1Y2F3X4"/>
<feature type="compositionally biased region" description="Gly residues" evidence="1">
    <location>
        <begin position="292"/>
        <end position="304"/>
    </location>
</feature>
<evidence type="ECO:0000256" key="1">
    <source>
        <dbReference type="SAM" id="MobiDB-lite"/>
    </source>
</evidence>
<evidence type="ECO:0000313" key="2">
    <source>
        <dbReference type="EMBL" id="ORY78016.1"/>
    </source>
</evidence>
<feature type="compositionally biased region" description="Gly residues" evidence="1">
    <location>
        <begin position="219"/>
        <end position="235"/>
    </location>
</feature>
<gene>
    <name evidence="2" type="ORF">BCR35DRAFT_353009</name>
</gene>
<feature type="region of interest" description="Disordered" evidence="1">
    <location>
        <begin position="1"/>
        <end position="21"/>
    </location>
</feature>
<dbReference type="GO" id="GO:0003690">
    <property type="term" value="F:double-stranded DNA binding"/>
    <property type="evidence" value="ECO:0007669"/>
    <property type="project" value="TreeGrafter"/>
</dbReference>
<feature type="compositionally biased region" description="Low complexity" evidence="1">
    <location>
        <begin position="188"/>
        <end position="199"/>
    </location>
</feature>
<dbReference type="EMBL" id="MCGR01000030">
    <property type="protein sequence ID" value="ORY78016.1"/>
    <property type="molecule type" value="Genomic_DNA"/>
</dbReference>
<feature type="compositionally biased region" description="Low complexity" evidence="1">
    <location>
        <begin position="236"/>
        <end position="257"/>
    </location>
</feature>
<feature type="compositionally biased region" description="Low complexity" evidence="1">
    <location>
        <begin position="281"/>
        <end position="291"/>
    </location>
</feature>
<dbReference type="GO" id="GO:0006281">
    <property type="term" value="P:DNA repair"/>
    <property type="evidence" value="ECO:0007669"/>
    <property type="project" value="TreeGrafter"/>
</dbReference>
<dbReference type="Gene3D" id="3.40.50.300">
    <property type="entry name" value="P-loop containing nucleotide triphosphate hydrolases"/>
    <property type="match status" value="1"/>
</dbReference>
<dbReference type="STRING" id="106004.A0A1Y2F3X4"/>
<dbReference type="PANTHER" id="PTHR12083:SF9">
    <property type="entry name" value="BIFUNCTIONAL POLYNUCLEOTIDE PHOSPHATASE_KINASE"/>
    <property type="match status" value="1"/>
</dbReference>
<reference evidence="2 3" key="1">
    <citation type="submission" date="2016-07" db="EMBL/GenBank/DDBJ databases">
        <title>Pervasive Adenine N6-methylation of Active Genes in Fungi.</title>
        <authorList>
            <consortium name="DOE Joint Genome Institute"/>
            <person name="Mondo S.J."/>
            <person name="Dannebaum R.O."/>
            <person name="Kuo R.C."/>
            <person name="Labutti K."/>
            <person name="Haridas S."/>
            <person name="Kuo A."/>
            <person name="Salamov A."/>
            <person name="Ahrendt S.R."/>
            <person name="Lipzen A."/>
            <person name="Sullivan W."/>
            <person name="Andreopoulos W.B."/>
            <person name="Clum A."/>
            <person name="Lindquist E."/>
            <person name="Daum C."/>
            <person name="Ramamoorthy G.K."/>
            <person name="Gryganskyi A."/>
            <person name="Culley D."/>
            <person name="Magnuson J.K."/>
            <person name="James T.Y."/>
            <person name="O'Malley M.A."/>
            <person name="Stajich J.E."/>
            <person name="Spatafora J.W."/>
            <person name="Visel A."/>
            <person name="Grigoriev I.V."/>
        </authorList>
    </citation>
    <scope>NUCLEOTIDE SEQUENCE [LARGE SCALE GENOMIC DNA]</scope>
    <source>
        <strain evidence="2 3">62-1032</strain>
    </source>
</reference>
<protein>
    <submittedName>
        <fullName evidence="2">AAA domain-domain-containing protein</fullName>
    </submittedName>
</protein>
<feature type="region of interest" description="Disordered" evidence="1">
    <location>
        <begin position="188"/>
        <end position="312"/>
    </location>
</feature>
<name>A0A1Y2F3X4_9BASI</name>
<sequence length="312" mass="32745">MEASASSVHSSTHLSSAPQQQPAPQQLLILAGVVGSGKSTFSKALAKQLPNWSRVNQDDLGDRRACEAMVRSGLAAGKSVVVDRQNFDEAQRRTWLEIGTEFPGLVVSGLVMGTTEAECSQRLRVRQNHPTIDNPVLAAELLDKFLGMWSEPRIDEGFDYLMTLPSLPDTPFLTPELLSSLLLALLQTPRNPNGPTQRQPRPRQPSSYGYGASQRGGFAPRGGYGAGGARGGFAGAGQSWGAPQHQQQQRRGAPQQQSGGGGGSAWGGGGQQLGGRGGAPRGAWTGGHPHVWGGGGQTLGGGGSSQQQQQQP</sequence>